<feature type="domain" description="Major facilitator superfamily (MFS) profile" evidence="4">
    <location>
        <begin position="40"/>
        <end position="632"/>
    </location>
</feature>
<evidence type="ECO:0000313" key="5">
    <source>
        <dbReference type="EMBL" id="KAJ8716545.1"/>
    </source>
</evidence>
<feature type="transmembrane region" description="Helical" evidence="3">
    <location>
        <begin position="452"/>
        <end position="474"/>
    </location>
</feature>
<feature type="transmembrane region" description="Helical" evidence="3">
    <location>
        <begin position="48"/>
        <end position="68"/>
    </location>
</feature>
<dbReference type="PANTHER" id="PTHR11360:SF238">
    <property type="entry name" value="SD10469P"/>
    <property type="match status" value="1"/>
</dbReference>
<feature type="transmembrane region" description="Helical" evidence="3">
    <location>
        <begin position="517"/>
        <end position="542"/>
    </location>
</feature>
<dbReference type="GO" id="GO:0008028">
    <property type="term" value="F:monocarboxylic acid transmembrane transporter activity"/>
    <property type="evidence" value="ECO:0007669"/>
    <property type="project" value="TreeGrafter"/>
</dbReference>
<feature type="region of interest" description="Disordered" evidence="2">
    <location>
        <begin position="1"/>
        <end position="29"/>
    </location>
</feature>
<feature type="transmembrane region" description="Helical" evidence="3">
    <location>
        <begin position="195"/>
        <end position="216"/>
    </location>
</feature>
<keyword evidence="3" id="KW-0472">Membrane</keyword>
<dbReference type="Pfam" id="PF07690">
    <property type="entry name" value="MFS_1"/>
    <property type="match status" value="2"/>
</dbReference>
<dbReference type="PROSITE" id="PS50850">
    <property type="entry name" value="MFS"/>
    <property type="match status" value="1"/>
</dbReference>
<feature type="transmembrane region" description="Helical" evidence="3">
    <location>
        <begin position="134"/>
        <end position="159"/>
    </location>
</feature>
<evidence type="ECO:0000256" key="1">
    <source>
        <dbReference type="ARBA" id="ARBA00004141"/>
    </source>
</evidence>
<feature type="transmembrane region" description="Helical" evidence="3">
    <location>
        <begin position="108"/>
        <end position="128"/>
    </location>
</feature>
<accession>A0AAD8DRQ8</accession>
<evidence type="ECO:0000256" key="2">
    <source>
        <dbReference type="SAM" id="MobiDB-lite"/>
    </source>
</evidence>
<keyword evidence="6" id="KW-1185">Reference proteome</keyword>
<feature type="compositionally biased region" description="Basic and acidic residues" evidence="2">
    <location>
        <begin position="1"/>
        <end position="24"/>
    </location>
</feature>
<feature type="compositionally biased region" description="Polar residues" evidence="2">
    <location>
        <begin position="335"/>
        <end position="349"/>
    </location>
</feature>
<dbReference type="InterPro" id="IPR050327">
    <property type="entry name" value="Proton-linked_MCT"/>
</dbReference>
<organism evidence="5 6">
    <name type="scientific">Mythimna separata</name>
    <name type="common">Oriental armyworm</name>
    <name type="synonym">Pseudaletia separata</name>
    <dbReference type="NCBI Taxonomy" id="271217"/>
    <lineage>
        <taxon>Eukaryota</taxon>
        <taxon>Metazoa</taxon>
        <taxon>Ecdysozoa</taxon>
        <taxon>Arthropoda</taxon>
        <taxon>Hexapoda</taxon>
        <taxon>Insecta</taxon>
        <taxon>Pterygota</taxon>
        <taxon>Neoptera</taxon>
        <taxon>Endopterygota</taxon>
        <taxon>Lepidoptera</taxon>
        <taxon>Glossata</taxon>
        <taxon>Ditrysia</taxon>
        <taxon>Noctuoidea</taxon>
        <taxon>Noctuidae</taxon>
        <taxon>Noctuinae</taxon>
        <taxon>Hadenini</taxon>
        <taxon>Mythimna</taxon>
    </lineage>
</organism>
<dbReference type="EMBL" id="JARGEI010000017">
    <property type="protein sequence ID" value="KAJ8716545.1"/>
    <property type="molecule type" value="Genomic_DNA"/>
</dbReference>
<keyword evidence="3" id="KW-1133">Transmembrane helix</keyword>
<dbReference type="InterPro" id="IPR036259">
    <property type="entry name" value="MFS_trans_sf"/>
</dbReference>
<feature type="transmembrane region" description="Helical" evidence="3">
    <location>
        <begin position="578"/>
        <end position="600"/>
    </location>
</feature>
<feature type="transmembrane region" description="Helical" evidence="3">
    <location>
        <begin position="606"/>
        <end position="627"/>
    </location>
</feature>
<feature type="transmembrane region" description="Helical" evidence="3">
    <location>
        <begin position="548"/>
        <end position="571"/>
    </location>
</feature>
<dbReference type="Gene3D" id="1.20.1250.20">
    <property type="entry name" value="MFS general substrate transporter like domains"/>
    <property type="match status" value="2"/>
</dbReference>
<name>A0AAD8DRQ8_MYTSE</name>
<feature type="transmembrane region" description="Helical" evidence="3">
    <location>
        <begin position="80"/>
        <end position="101"/>
    </location>
</feature>
<evidence type="ECO:0000313" key="6">
    <source>
        <dbReference type="Proteomes" id="UP001231518"/>
    </source>
</evidence>
<comment type="subcellular location">
    <subcellularLocation>
        <location evidence="1">Membrane</location>
        <topology evidence="1">Multi-pass membrane protein</topology>
    </subcellularLocation>
</comment>
<proteinExistence type="predicted"/>
<dbReference type="AlphaFoldDB" id="A0AAD8DRQ8"/>
<dbReference type="GO" id="GO:0016020">
    <property type="term" value="C:membrane"/>
    <property type="evidence" value="ECO:0007669"/>
    <property type="project" value="UniProtKB-SubCell"/>
</dbReference>
<dbReference type="SUPFAM" id="SSF103473">
    <property type="entry name" value="MFS general substrate transporter"/>
    <property type="match status" value="1"/>
</dbReference>
<protein>
    <recommendedName>
        <fullName evidence="4">Major facilitator superfamily (MFS) profile domain-containing protein</fullName>
    </recommendedName>
</protein>
<gene>
    <name evidence="5" type="ORF">PYW07_003172</name>
</gene>
<reference evidence="5" key="1">
    <citation type="submission" date="2023-03" db="EMBL/GenBank/DDBJ databases">
        <title>Chromosome-level genomes of two armyworms, Mythimna separata and Mythimna loreyi, provide insights into the biosynthesis and reception of sex pheromones.</title>
        <authorList>
            <person name="Zhao H."/>
        </authorList>
    </citation>
    <scope>NUCLEOTIDE SEQUENCE</scope>
    <source>
        <strain evidence="5">BeijingLab</strain>
        <tissue evidence="5">Pupa</tissue>
    </source>
</reference>
<feature type="transmembrane region" description="Helical" evidence="3">
    <location>
        <begin position="166"/>
        <end position="189"/>
    </location>
</feature>
<feature type="region of interest" description="Disordered" evidence="2">
    <location>
        <begin position="301"/>
        <end position="349"/>
    </location>
</feature>
<keyword evidence="3" id="KW-0812">Transmembrane</keyword>
<feature type="compositionally biased region" description="Polar residues" evidence="2">
    <location>
        <begin position="301"/>
        <end position="319"/>
    </location>
</feature>
<dbReference type="InterPro" id="IPR020846">
    <property type="entry name" value="MFS_dom"/>
</dbReference>
<dbReference type="Proteomes" id="UP001231518">
    <property type="component" value="Chromosome 14"/>
</dbReference>
<evidence type="ECO:0000259" key="4">
    <source>
        <dbReference type="PROSITE" id="PS50850"/>
    </source>
</evidence>
<sequence length="655" mass="71453">MKQRVATDERPFKTGSTDDSRASDEEPEAALVVPPDGGWGWVVMISSFFCNFMVDGVILSCGALMPAIKKEFDATEGQVAPINSLLAGFYLLLGPIASALANKYGFRAVTVLGSVIAASGFGISYYASSPEFLYVTYGIIGGFGVCLIFMPAVLTVGFYFEKWRALATGVALCGSGVGVFVMSPITSAIVETYSWRFAMLVQAGMMLLCIVFGLTFRPIEPVHVVVEEETAAANEEERSKIAAEKLKDMMKLQGRLDSGIRMPADMKFHTKASPHTWMGVPNNTRYPTAEEVFRGSSTVINAQQRRSSATAGTIKSNLTKPHYATVTEKDEQEETSSTPGDQTTATQPLIGTGSVLRVMSRTDFAQNRNHASNADLNARPLYREDIFFGGSLARLPQYTSRTSIGYHLAVTHVPPAEDEKEKKSGRCRMCPVAVRRALATLLDVSLFKSMTFIILALSGFFTMTGFFVPFVYVQDRAKANHMPQQHIDWLVSTIGVANIVGRLMCGLVSSMPKVSPMWVTNIALTMGGLATMFSNFCFATWFQYGYCVLFGLSVACFAALRSIVVVEYLGLERLTNCFGLFLLFQGLGALIGAPIAGMLYDATASYAVSFYVSGGFILLSALMCYPINRINRWEKARASAKEKAKNSPQTILNKV</sequence>
<dbReference type="InterPro" id="IPR011701">
    <property type="entry name" value="MFS"/>
</dbReference>
<dbReference type="PANTHER" id="PTHR11360">
    <property type="entry name" value="MONOCARBOXYLATE TRANSPORTER"/>
    <property type="match status" value="1"/>
</dbReference>
<comment type="caution">
    <text evidence="5">The sequence shown here is derived from an EMBL/GenBank/DDBJ whole genome shotgun (WGS) entry which is preliminary data.</text>
</comment>
<evidence type="ECO:0000256" key="3">
    <source>
        <dbReference type="SAM" id="Phobius"/>
    </source>
</evidence>
<feature type="transmembrane region" description="Helical" evidence="3">
    <location>
        <begin position="486"/>
        <end position="505"/>
    </location>
</feature>